<dbReference type="RefSeq" id="WP_244760033.1">
    <property type="nucleotide sequence ID" value="NZ_JALJCJ010000002.1"/>
</dbReference>
<evidence type="ECO:0000313" key="3">
    <source>
        <dbReference type="Proteomes" id="UP001177080"/>
    </source>
</evidence>
<dbReference type="SUPFAM" id="SSF56281">
    <property type="entry name" value="Metallo-hydrolase/oxidoreductase"/>
    <property type="match status" value="1"/>
</dbReference>
<feature type="domain" description="Metallo-beta-lactamase" evidence="1">
    <location>
        <begin position="13"/>
        <end position="196"/>
    </location>
</feature>
<comment type="caution">
    <text evidence="2">The sequence shown here is derived from an EMBL/GenBank/DDBJ whole genome shotgun (WGS) entry which is preliminary data.</text>
</comment>
<dbReference type="Gene3D" id="3.60.15.10">
    <property type="entry name" value="Ribonuclease Z/Hydroxyacylglutathione hydrolase-like"/>
    <property type="match status" value="2"/>
</dbReference>
<dbReference type="InterPro" id="IPR001279">
    <property type="entry name" value="Metallo-B-lactamas"/>
</dbReference>
<reference evidence="2" key="1">
    <citation type="submission" date="2022-04" db="EMBL/GenBank/DDBJ databases">
        <title>Shinella lacus sp. nov., a novel member of the genus Shinella from water.</title>
        <authorList>
            <person name="Deng Y."/>
        </authorList>
    </citation>
    <scope>NUCLEOTIDE SEQUENCE</scope>
    <source>
        <strain evidence="2">JCM 31239</strain>
    </source>
</reference>
<proteinExistence type="predicted"/>
<dbReference type="PANTHER" id="PTHR43694">
    <property type="entry name" value="RIBONUCLEASE J"/>
    <property type="match status" value="1"/>
</dbReference>
<accession>A0ABT8XF01</accession>
<protein>
    <submittedName>
        <fullName evidence="2">MBL fold metallo-hydrolase</fullName>
    </submittedName>
</protein>
<sequence>MRVRIHRGTKEIGGSCIELESQGARILLDLGLPLDGNPDDVTLHPPVDGLQGGEDLLALVLSHGHLDHWGLAHLAGAALPVALGAATHRILKAAQPFLPKPYVPHQAVEFSSGTPLTFGPFTVTPHLVDHSAYDAYALEVEADGRRLFYSGDFRAHGRKGALFERLVANPPRNIDVLLMEGSTLGRLDAGRQFPTETEIEGKLLGIFQRAEGMALVATSAQNIDRMVSLYRACKRSGRTLVIDLYAAEILRATGNANIPQSDWPNVAVYVPHYQRVRIKQDERFDLLEPHKANRIFPEDLKALAGKAAFLFRPAMLADLDRADCLNGAVAVWSQWDGYLQQDKGRKIVAEFAARGIPLEHAHTSGHASIGDLKRLADAIAPKMLVPIHTFEPGRFPDHFGSRVTRKEDGDWWEIAA</sequence>
<dbReference type="PANTHER" id="PTHR43694:SF1">
    <property type="entry name" value="RIBONUCLEASE J"/>
    <property type="match status" value="1"/>
</dbReference>
<dbReference type="SMART" id="SM00849">
    <property type="entry name" value="Lactamase_B"/>
    <property type="match status" value="1"/>
</dbReference>
<gene>
    <name evidence="2" type="ORF">GB928_014120</name>
</gene>
<name>A0ABT8XF01_9HYPH</name>
<evidence type="ECO:0000259" key="1">
    <source>
        <dbReference type="SMART" id="SM00849"/>
    </source>
</evidence>
<dbReference type="Pfam" id="PF12706">
    <property type="entry name" value="Lactamase_B_2"/>
    <property type="match status" value="1"/>
</dbReference>
<evidence type="ECO:0000313" key="2">
    <source>
        <dbReference type="EMBL" id="MDO6122325.1"/>
    </source>
</evidence>
<dbReference type="Proteomes" id="UP001177080">
    <property type="component" value="Unassembled WGS sequence"/>
</dbReference>
<dbReference type="EMBL" id="WHSC02000006">
    <property type="protein sequence ID" value="MDO6122325.1"/>
    <property type="molecule type" value="Genomic_DNA"/>
</dbReference>
<dbReference type="InterPro" id="IPR036866">
    <property type="entry name" value="RibonucZ/Hydroxyglut_hydro"/>
</dbReference>
<keyword evidence="3" id="KW-1185">Reference proteome</keyword>
<dbReference type="CDD" id="cd07732">
    <property type="entry name" value="metallo-hydrolase-like_MBL-fold"/>
    <property type="match status" value="1"/>
</dbReference>
<organism evidence="2 3">
    <name type="scientific">Shinella curvata</name>
    <dbReference type="NCBI Taxonomy" id="1817964"/>
    <lineage>
        <taxon>Bacteria</taxon>
        <taxon>Pseudomonadati</taxon>
        <taxon>Pseudomonadota</taxon>
        <taxon>Alphaproteobacteria</taxon>
        <taxon>Hyphomicrobiales</taxon>
        <taxon>Rhizobiaceae</taxon>
        <taxon>Shinella</taxon>
    </lineage>
</organism>